<feature type="compositionally biased region" description="Low complexity" evidence="13">
    <location>
        <begin position="893"/>
        <end position="906"/>
    </location>
</feature>
<dbReference type="FunFam" id="2.40.160.120:FF:000008">
    <property type="entry name" value="Oxysterol binding protein (Osh1)"/>
    <property type="match status" value="1"/>
</dbReference>
<dbReference type="PROSITE" id="PS50297">
    <property type="entry name" value="ANK_REP_REGION"/>
    <property type="match status" value="2"/>
</dbReference>
<feature type="region of interest" description="Disordered" evidence="13">
    <location>
        <begin position="1084"/>
        <end position="1129"/>
    </location>
</feature>
<evidence type="ECO:0000256" key="3">
    <source>
        <dbReference type="ARBA" id="ARBA00008842"/>
    </source>
</evidence>
<dbReference type="Gene3D" id="2.40.160.120">
    <property type="match status" value="1"/>
</dbReference>
<dbReference type="OrthoDB" id="1854502at2759"/>
<dbReference type="PROSITE" id="PS50003">
    <property type="entry name" value="PH_DOMAIN"/>
    <property type="match status" value="1"/>
</dbReference>
<dbReference type="Pfam" id="PF13857">
    <property type="entry name" value="Ank_5"/>
    <property type="match status" value="1"/>
</dbReference>
<keyword evidence="9" id="KW-0496">Mitochondrion</keyword>
<keyword evidence="16" id="KW-1185">Reference proteome</keyword>
<dbReference type="InterPro" id="IPR002110">
    <property type="entry name" value="Ankyrin_rpt"/>
</dbReference>
<dbReference type="GO" id="GO:0006897">
    <property type="term" value="P:endocytosis"/>
    <property type="evidence" value="ECO:0007669"/>
    <property type="project" value="TreeGrafter"/>
</dbReference>
<dbReference type="SUPFAM" id="SSF144000">
    <property type="entry name" value="Oxysterol-binding protein-like"/>
    <property type="match status" value="1"/>
</dbReference>
<dbReference type="InterPro" id="IPR037239">
    <property type="entry name" value="OSBP_sf"/>
</dbReference>
<keyword evidence="7" id="KW-0445">Lipid transport</keyword>
<comment type="similarity">
    <text evidence="2">Belongs to the ATP12 family.</text>
</comment>
<dbReference type="InterPro" id="IPR018494">
    <property type="entry name" value="Oxysterol-bd_CS"/>
</dbReference>
<evidence type="ECO:0000256" key="1">
    <source>
        <dbReference type="ARBA" id="ARBA00004173"/>
    </source>
</evidence>
<evidence type="ECO:0000256" key="11">
    <source>
        <dbReference type="PROSITE-ProRule" id="PRU00023"/>
    </source>
</evidence>
<dbReference type="GO" id="GO:0005829">
    <property type="term" value="C:cytosol"/>
    <property type="evidence" value="ECO:0007669"/>
    <property type="project" value="TreeGrafter"/>
</dbReference>
<dbReference type="PANTHER" id="PTHR10972">
    <property type="entry name" value="OXYSTEROL-BINDING PROTEIN-RELATED"/>
    <property type="match status" value="1"/>
</dbReference>
<evidence type="ECO:0000256" key="6">
    <source>
        <dbReference type="ARBA" id="ARBA00022946"/>
    </source>
</evidence>
<feature type="compositionally biased region" description="Polar residues" evidence="13">
    <location>
        <begin position="438"/>
        <end position="449"/>
    </location>
</feature>
<dbReference type="CDD" id="cd13292">
    <property type="entry name" value="PH_Osh1p_Osh2p_yeast"/>
    <property type="match status" value="1"/>
</dbReference>
<evidence type="ECO:0000256" key="12">
    <source>
        <dbReference type="RuleBase" id="RU003844"/>
    </source>
</evidence>
<feature type="compositionally biased region" description="Polar residues" evidence="13">
    <location>
        <begin position="401"/>
        <end position="410"/>
    </location>
</feature>
<evidence type="ECO:0000313" key="15">
    <source>
        <dbReference type="EMBL" id="EOA85392.1"/>
    </source>
</evidence>
<keyword evidence="6" id="KW-0809">Transit peptide</keyword>
<dbReference type="GeneID" id="19401171"/>
<dbReference type="eggNOG" id="KOG1737">
    <property type="taxonomic scope" value="Eukaryota"/>
</dbReference>
<dbReference type="InterPro" id="IPR023335">
    <property type="entry name" value="ATP12_ortho_dom_sf"/>
</dbReference>
<comment type="subcellular location">
    <subcellularLocation>
        <location evidence="1">Mitochondrion</location>
    </subcellularLocation>
</comment>
<accession>R0KAW2</accession>
<feature type="compositionally biased region" description="Polar residues" evidence="13">
    <location>
        <begin position="907"/>
        <end position="919"/>
    </location>
</feature>
<dbReference type="Pfam" id="PF00169">
    <property type="entry name" value="PH"/>
    <property type="match status" value="1"/>
</dbReference>
<feature type="compositionally biased region" description="Basic residues" evidence="13">
    <location>
        <begin position="424"/>
        <end position="435"/>
    </location>
</feature>
<name>R0KAW2_EXST2</name>
<dbReference type="InterPro" id="IPR036770">
    <property type="entry name" value="Ankyrin_rpt-contain_sf"/>
</dbReference>
<dbReference type="GO" id="GO:0030011">
    <property type="term" value="P:maintenance of cell polarity"/>
    <property type="evidence" value="ECO:0007669"/>
    <property type="project" value="TreeGrafter"/>
</dbReference>
<evidence type="ECO:0000256" key="8">
    <source>
        <dbReference type="ARBA" id="ARBA00023121"/>
    </source>
</evidence>
<keyword evidence="11" id="KW-0040">ANK repeat</keyword>
<feature type="region of interest" description="Disordered" evidence="13">
    <location>
        <begin position="370"/>
        <end position="477"/>
    </location>
</feature>
<dbReference type="InterPro" id="IPR011419">
    <property type="entry name" value="ATP12_ATP_synth-F1-assembly"/>
</dbReference>
<dbReference type="PROSITE" id="PS01013">
    <property type="entry name" value="OSBP"/>
    <property type="match status" value="1"/>
</dbReference>
<dbReference type="GO" id="GO:0006869">
    <property type="term" value="P:lipid transport"/>
    <property type="evidence" value="ECO:0007669"/>
    <property type="project" value="UniProtKB-KW"/>
</dbReference>
<feature type="domain" description="PH" evidence="14">
    <location>
        <begin position="764"/>
        <end position="859"/>
    </location>
</feature>
<keyword evidence="8" id="KW-0446">Lipid-binding</keyword>
<dbReference type="SMART" id="SM00233">
    <property type="entry name" value="PH"/>
    <property type="match status" value="1"/>
</dbReference>
<dbReference type="InterPro" id="IPR000648">
    <property type="entry name" value="Oxysterol-bd"/>
</dbReference>
<keyword evidence="5" id="KW-0597">Phosphoprotein</keyword>
<dbReference type="PANTHER" id="PTHR10972:SF205">
    <property type="entry name" value="OXYSTEROL-BINDING PROTEIN 1"/>
    <property type="match status" value="1"/>
</dbReference>
<evidence type="ECO:0000256" key="10">
    <source>
        <dbReference type="ARBA" id="ARBA00023186"/>
    </source>
</evidence>
<evidence type="ECO:0000313" key="16">
    <source>
        <dbReference type="Proteomes" id="UP000016935"/>
    </source>
</evidence>
<organism evidence="15 16">
    <name type="scientific">Exserohilum turcicum (strain 28A)</name>
    <name type="common">Northern leaf blight fungus</name>
    <name type="synonym">Setosphaeria turcica</name>
    <dbReference type="NCBI Taxonomy" id="671987"/>
    <lineage>
        <taxon>Eukaryota</taxon>
        <taxon>Fungi</taxon>
        <taxon>Dikarya</taxon>
        <taxon>Ascomycota</taxon>
        <taxon>Pezizomycotina</taxon>
        <taxon>Dothideomycetes</taxon>
        <taxon>Pleosporomycetidae</taxon>
        <taxon>Pleosporales</taxon>
        <taxon>Pleosporineae</taxon>
        <taxon>Pleosporaceae</taxon>
        <taxon>Exserohilum</taxon>
    </lineage>
</organism>
<dbReference type="InterPro" id="IPR011993">
    <property type="entry name" value="PH-like_dom_sf"/>
</dbReference>
<dbReference type="FunFam" id="1.25.40.20:FF:000281">
    <property type="entry name" value="Oxysterol binding protein (Osh1)"/>
    <property type="match status" value="1"/>
</dbReference>
<evidence type="ECO:0000259" key="14">
    <source>
        <dbReference type="PROSITE" id="PS50003"/>
    </source>
</evidence>
<dbReference type="GO" id="GO:0032934">
    <property type="term" value="F:sterol binding"/>
    <property type="evidence" value="ECO:0007669"/>
    <property type="project" value="TreeGrafter"/>
</dbReference>
<dbReference type="GO" id="GO:0043461">
    <property type="term" value="P:proton-transporting ATP synthase complex assembly"/>
    <property type="evidence" value="ECO:0007669"/>
    <property type="project" value="InterPro"/>
</dbReference>
<dbReference type="SUPFAM" id="SSF48403">
    <property type="entry name" value="Ankyrin repeat"/>
    <property type="match status" value="1"/>
</dbReference>
<evidence type="ECO:0000256" key="9">
    <source>
        <dbReference type="ARBA" id="ARBA00023128"/>
    </source>
</evidence>
<feature type="compositionally biased region" description="Acidic residues" evidence="13">
    <location>
        <begin position="963"/>
        <end position="973"/>
    </location>
</feature>
<feature type="region of interest" description="Disordered" evidence="13">
    <location>
        <begin position="927"/>
        <end position="946"/>
    </location>
</feature>
<reference evidence="15 16" key="2">
    <citation type="journal article" date="2013" name="PLoS Genet.">
        <title>Comparative genome structure, secondary metabolite, and effector coding capacity across Cochliobolus pathogens.</title>
        <authorList>
            <person name="Condon B.J."/>
            <person name="Leng Y."/>
            <person name="Wu D."/>
            <person name="Bushley K.E."/>
            <person name="Ohm R.A."/>
            <person name="Otillar R."/>
            <person name="Martin J."/>
            <person name="Schackwitz W."/>
            <person name="Grimwood J."/>
            <person name="MohdZainudin N."/>
            <person name="Xue C."/>
            <person name="Wang R."/>
            <person name="Manning V.A."/>
            <person name="Dhillon B."/>
            <person name="Tu Z.J."/>
            <person name="Steffenson B.J."/>
            <person name="Salamov A."/>
            <person name="Sun H."/>
            <person name="Lowry S."/>
            <person name="LaButti K."/>
            <person name="Han J."/>
            <person name="Copeland A."/>
            <person name="Lindquist E."/>
            <person name="Barry K."/>
            <person name="Schmutz J."/>
            <person name="Baker S.E."/>
            <person name="Ciuffetti L.M."/>
            <person name="Grigoriev I.V."/>
            <person name="Zhong S."/>
            <person name="Turgeon B.G."/>
        </authorList>
    </citation>
    <scope>NUCLEOTIDE SEQUENCE [LARGE SCALE GENOMIC DNA]</scope>
    <source>
        <strain evidence="16">28A</strain>
    </source>
</reference>
<keyword evidence="4" id="KW-0813">Transport</keyword>
<feature type="region of interest" description="Disordered" evidence="13">
    <location>
        <begin position="883"/>
        <end position="919"/>
    </location>
</feature>
<protein>
    <recommendedName>
        <fullName evidence="14">PH domain-containing protein</fullName>
    </recommendedName>
</protein>
<dbReference type="Pfam" id="PF07542">
    <property type="entry name" value="ATP12"/>
    <property type="match status" value="1"/>
</dbReference>
<dbReference type="eggNOG" id="KOG0504">
    <property type="taxonomic scope" value="Eukaryota"/>
</dbReference>
<dbReference type="Pfam" id="PF00023">
    <property type="entry name" value="Ank"/>
    <property type="match status" value="1"/>
</dbReference>
<dbReference type="SUPFAM" id="SSF160909">
    <property type="entry name" value="ATP12-like"/>
    <property type="match status" value="1"/>
</dbReference>
<dbReference type="FunFam" id="2.30.29.30:FF:000061">
    <property type="entry name" value="Oxysterol binding protein 1"/>
    <property type="match status" value="1"/>
</dbReference>
<dbReference type="Gene3D" id="2.30.29.30">
    <property type="entry name" value="Pleckstrin-homology domain (PH domain)/Phosphotyrosine-binding domain (PTB)"/>
    <property type="match status" value="1"/>
</dbReference>
<dbReference type="Gene3D" id="1.10.3580.10">
    <property type="entry name" value="ATP12 ATPase"/>
    <property type="match status" value="1"/>
</dbReference>
<feature type="compositionally biased region" description="Low complexity" evidence="13">
    <location>
        <begin position="390"/>
        <end position="400"/>
    </location>
</feature>
<dbReference type="GO" id="GO:0005739">
    <property type="term" value="C:mitochondrion"/>
    <property type="evidence" value="ECO:0007669"/>
    <property type="project" value="UniProtKB-SubCell"/>
</dbReference>
<feature type="repeat" description="ANK" evidence="11">
    <location>
        <begin position="569"/>
        <end position="591"/>
    </location>
</feature>
<dbReference type="STRING" id="671987.R0KAW2"/>
<dbReference type="RefSeq" id="XP_008027797.1">
    <property type="nucleotide sequence ID" value="XM_008029606.1"/>
</dbReference>
<dbReference type="SUPFAM" id="SSF50729">
    <property type="entry name" value="PH domain-like"/>
    <property type="match status" value="1"/>
</dbReference>
<feature type="compositionally biased region" description="Low complexity" evidence="13">
    <location>
        <begin position="452"/>
        <end position="476"/>
    </location>
</feature>
<feature type="region of interest" description="Disordered" evidence="13">
    <location>
        <begin position="954"/>
        <end position="982"/>
    </location>
</feature>
<gene>
    <name evidence="15" type="ORF">SETTUDRAFT_172271</name>
</gene>
<feature type="compositionally biased region" description="Basic and acidic residues" evidence="13">
    <location>
        <begin position="51"/>
        <end position="80"/>
    </location>
</feature>
<dbReference type="InterPro" id="IPR042272">
    <property type="entry name" value="ATP12_ATP_synth-F1-assembly_N"/>
</dbReference>
<dbReference type="Gene3D" id="3.30.70.3490">
    <property type="match status" value="1"/>
</dbReference>
<proteinExistence type="inferred from homology"/>
<dbReference type="InterPro" id="IPR001849">
    <property type="entry name" value="PH_domain"/>
</dbReference>
<comment type="similarity">
    <text evidence="3 12">Belongs to the OSBP family.</text>
</comment>
<evidence type="ECO:0000256" key="2">
    <source>
        <dbReference type="ARBA" id="ARBA00008231"/>
    </source>
</evidence>
<dbReference type="Pfam" id="PF01237">
    <property type="entry name" value="Oxysterol_BP"/>
    <property type="match status" value="1"/>
</dbReference>
<dbReference type="GO" id="GO:0034727">
    <property type="term" value="P:piecemeal microautophagy of the nucleus"/>
    <property type="evidence" value="ECO:0007669"/>
    <property type="project" value="TreeGrafter"/>
</dbReference>
<feature type="compositionally biased region" description="Pro residues" evidence="13">
    <location>
        <begin position="38"/>
        <end position="50"/>
    </location>
</feature>
<reference evidence="15 16" key="1">
    <citation type="journal article" date="2012" name="PLoS Pathog.">
        <title>Diverse lifestyles and strategies of plant pathogenesis encoded in the genomes of eighteen Dothideomycetes fungi.</title>
        <authorList>
            <person name="Ohm R.A."/>
            <person name="Feau N."/>
            <person name="Henrissat B."/>
            <person name="Schoch C.L."/>
            <person name="Horwitz B.A."/>
            <person name="Barry K.W."/>
            <person name="Condon B.J."/>
            <person name="Copeland A.C."/>
            <person name="Dhillon B."/>
            <person name="Glaser F."/>
            <person name="Hesse C.N."/>
            <person name="Kosti I."/>
            <person name="LaButti K."/>
            <person name="Lindquist E.A."/>
            <person name="Lucas S."/>
            <person name="Salamov A.A."/>
            <person name="Bradshaw R.E."/>
            <person name="Ciuffetti L."/>
            <person name="Hamelin R.C."/>
            <person name="Kema G.H.J."/>
            <person name="Lawrence C."/>
            <person name="Scott J.A."/>
            <person name="Spatafora J.W."/>
            <person name="Turgeon B.G."/>
            <person name="de Wit P.J.G.M."/>
            <person name="Zhong S."/>
            <person name="Goodwin S.B."/>
            <person name="Grigoriev I.V."/>
        </authorList>
    </citation>
    <scope>NUCLEOTIDE SEQUENCE [LARGE SCALE GENOMIC DNA]</scope>
    <source>
        <strain evidence="16">28A</strain>
    </source>
</reference>
<dbReference type="GO" id="GO:0097038">
    <property type="term" value="C:perinuclear endoplasmic reticulum"/>
    <property type="evidence" value="ECO:0007669"/>
    <property type="project" value="TreeGrafter"/>
</dbReference>
<feature type="repeat" description="ANK" evidence="11">
    <location>
        <begin position="676"/>
        <end position="708"/>
    </location>
</feature>
<feature type="compositionally biased region" description="Basic and acidic residues" evidence="13">
    <location>
        <begin position="1084"/>
        <end position="1124"/>
    </location>
</feature>
<dbReference type="Gene3D" id="3.30.2180.10">
    <property type="entry name" value="ATP12-like"/>
    <property type="match status" value="1"/>
</dbReference>
<dbReference type="SMART" id="SM00248">
    <property type="entry name" value="ANK"/>
    <property type="match status" value="3"/>
</dbReference>
<evidence type="ECO:0000256" key="5">
    <source>
        <dbReference type="ARBA" id="ARBA00022553"/>
    </source>
</evidence>
<evidence type="ECO:0000256" key="7">
    <source>
        <dbReference type="ARBA" id="ARBA00023055"/>
    </source>
</evidence>
<sequence>MESLRPALATMRLSAPARPYTRLCQCLHTSAARGATPLPHPSVPGPPPETPKAHPSDAAERVARKRRQADMMKQAREMREAASSPANKPKSMLAKRFWKDVSVKETDAGLQVFLDHRPVRMPNKQILTVPASKPQLATAIALEWDLLMSAQQALKNDYIPMTSLAARAIDIDAADKAGQANVRNDILAYFMRVLATDTLLCWAPEKAANDYLHDGKTLRQIQEDVATGIMAYLQTHVFPGVDIKPTLDPDSIIPVEQPKVTQEVIRGWCARLPAYELAGLERAVLASKSLLVSVRLIHEWAEAFAQSRNAADAGRFGIEEAAEACSLEVKWQTLQWGEVEDTHDVQKEDLRRQLGSAVILVSGNSHKRSKSASVKNLLSRVSSRTDADSLDPSPSDNSPPGSATSTTSQHAAVIKGHSTNPGHGHGRSLSKKHPHLSASMSNAGASQDGLNPPSASASAAAVAAPTSPTSPTKSTSIEQSVKLFRVFESLRNGDTVAISRAIREQSNPTADGETNNRASIMQLPTARTEGTSILHLAIQCAELPVIEFVLSNATSAPDSPIDINGRDRDGNTPLHLAATLGRTAVVRVLLDQPGINDSVTNYSGQTPLDLARTPEIFQLLQLSRSIFIDTNVKKIQQMVASGDMDALEKILQDARIKSTLDVNGGELATDPVVMDAGGTLLHEAAKKKDVKLAQLLLLNGADPFRRDRKGKLPQDYTKDDRTRAILKRSPAAAAAQRGIQEKTILAGAPVGQAAAETGMGAKESREMKGYLKKWTNYTSGYKLRWFVLEDGVLSYYKHQDDTGSACRGAINMRIAKLYMDPQDKQRFEIQGKSSVKYHLKANHQVEAKRWYWALNNAIQWAKDEAREEEKRATQDQEILKQAKIEQIKGEGDSSSLGSSKLANSAKHLSSPTTLSVPFSSLDATSSRTAVSVTEDPGSTYEPSMHSQGLDRMVSQMGPATAGGDDDDDDDYGDDTSSHEMKPQSKDAFNITAQSAKLQLDLLTSVSVALQKEKERSPNMQISDPIMVQAVASYESAIGNLKGLIGDLLRISRDRDAYWQYRLDREANVRRMWEESMAKVAKEQEELENRYGESEEKRRKQKKALREALQDYEKSEPGTPAKEEKDEFADAAENAAQQNELLAPPGAAAKAQQVRRKATFADIAADISDTESEDDEFFDAVGAGEVEVVEMPRPSTSHTEQVDVPVSADDLFEKRSLDIATAWAGYEDGPRKRLTMDADDRPKVSLWGILKSMIGKDMTKMTLPVSFNEPTSLLQRVAEDMEYTDLLDTAAQRADSTERLLYIAAFAASEYASTIGRVAKPFNPLLAETYEYARPDKGYRFFIEQVSHHPPIGAAFAESKQWDYYGESAVKSKFYGKSFDINPLGTWFLRLRPTATGGKEEMYTWKKVTSSVIGIITGNPVIDNYGPMEITNWTTGEKCILDFKPRGWKASSAYQVVGKVLDAENRVRWSIGGRWNDKIYARFTPGFEDANIDQGGKASKHDDNKAFLVWQANDRPNNIPFNLTPFVVTLNAIPDKLRPIVAPTDTRLRPDQRAMEDGEYEFAATEKNRVEEKQRATRRQREAEGKEFTPRWFSKGRCDITGEEYWIFNHEYWKIRDRVAKGEMAWADAGLEDIF</sequence>
<dbReference type="eggNOG" id="KOG3015">
    <property type="taxonomic scope" value="Eukaryota"/>
</dbReference>
<dbReference type="Gene3D" id="1.25.40.20">
    <property type="entry name" value="Ankyrin repeat-containing domain"/>
    <property type="match status" value="2"/>
</dbReference>
<dbReference type="GO" id="GO:0005635">
    <property type="term" value="C:nuclear envelope"/>
    <property type="evidence" value="ECO:0007669"/>
    <property type="project" value="TreeGrafter"/>
</dbReference>
<dbReference type="GO" id="GO:0006887">
    <property type="term" value="P:exocytosis"/>
    <property type="evidence" value="ECO:0007669"/>
    <property type="project" value="TreeGrafter"/>
</dbReference>
<evidence type="ECO:0000256" key="13">
    <source>
        <dbReference type="SAM" id="MobiDB-lite"/>
    </source>
</evidence>
<dbReference type="HOGENOM" id="CLU_001040_0_1_1"/>
<keyword evidence="10" id="KW-0143">Chaperone</keyword>
<dbReference type="EMBL" id="KB908703">
    <property type="protein sequence ID" value="EOA85392.1"/>
    <property type="molecule type" value="Genomic_DNA"/>
</dbReference>
<dbReference type="PROSITE" id="PS50088">
    <property type="entry name" value="ANK_REPEAT"/>
    <property type="match status" value="2"/>
</dbReference>
<dbReference type="GO" id="GO:0005886">
    <property type="term" value="C:plasma membrane"/>
    <property type="evidence" value="ECO:0007669"/>
    <property type="project" value="TreeGrafter"/>
</dbReference>
<evidence type="ECO:0000256" key="4">
    <source>
        <dbReference type="ARBA" id="ARBA00022448"/>
    </source>
</evidence>
<dbReference type="Proteomes" id="UP000016935">
    <property type="component" value="Unassembled WGS sequence"/>
</dbReference>
<feature type="compositionally biased region" description="Polar residues" evidence="13">
    <location>
        <begin position="371"/>
        <end position="384"/>
    </location>
</feature>
<feature type="region of interest" description="Disordered" evidence="13">
    <location>
        <begin position="33"/>
        <end position="88"/>
    </location>
</feature>